<dbReference type="PROSITE" id="PS50920">
    <property type="entry name" value="SOLCAR"/>
    <property type="match status" value="3"/>
</dbReference>
<feature type="repeat" description="Solcar" evidence="9">
    <location>
        <begin position="199"/>
        <end position="309"/>
    </location>
</feature>
<evidence type="ECO:0000256" key="10">
    <source>
        <dbReference type="RuleBase" id="RU000488"/>
    </source>
</evidence>
<feature type="transmembrane region" description="Helical" evidence="11">
    <location>
        <begin position="157"/>
        <end position="178"/>
    </location>
</feature>
<evidence type="ECO:0000256" key="5">
    <source>
        <dbReference type="ARBA" id="ARBA00022737"/>
    </source>
</evidence>
<protein>
    <submittedName>
        <fullName evidence="12">Mitochondrial carrier protein</fullName>
    </submittedName>
</protein>
<evidence type="ECO:0000256" key="7">
    <source>
        <dbReference type="ARBA" id="ARBA00022989"/>
    </source>
</evidence>
<dbReference type="PANTHER" id="PTHR45667">
    <property type="entry name" value="S-ADENOSYLMETHIONINE MITOCHONDRIAL CARRIER PROTEIN"/>
    <property type="match status" value="1"/>
</dbReference>
<keyword evidence="6" id="KW-0999">Mitochondrion inner membrane</keyword>
<reference evidence="12" key="1">
    <citation type="submission" date="2022-11" db="EMBL/GenBank/DDBJ databases">
        <authorList>
            <person name="Petersen C."/>
        </authorList>
    </citation>
    <scope>NUCLEOTIDE SEQUENCE</scope>
    <source>
        <strain evidence="12">IBT 19713</strain>
    </source>
</reference>
<evidence type="ECO:0000256" key="11">
    <source>
        <dbReference type="SAM" id="Phobius"/>
    </source>
</evidence>
<feature type="transmembrane region" description="Helical" evidence="11">
    <location>
        <begin position="203"/>
        <end position="222"/>
    </location>
</feature>
<organism evidence="12 13">
    <name type="scientific">Penicillium chermesinum</name>
    <dbReference type="NCBI Taxonomy" id="63820"/>
    <lineage>
        <taxon>Eukaryota</taxon>
        <taxon>Fungi</taxon>
        <taxon>Dikarya</taxon>
        <taxon>Ascomycota</taxon>
        <taxon>Pezizomycotina</taxon>
        <taxon>Eurotiomycetes</taxon>
        <taxon>Eurotiomycetidae</taxon>
        <taxon>Eurotiales</taxon>
        <taxon>Aspergillaceae</taxon>
        <taxon>Penicillium</taxon>
    </lineage>
</organism>
<dbReference type="EMBL" id="JAPQKS010000004">
    <property type="protein sequence ID" value="KAJ5232055.1"/>
    <property type="molecule type" value="Genomic_DNA"/>
</dbReference>
<evidence type="ECO:0000256" key="9">
    <source>
        <dbReference type="PROSITE-ProRule" id="PRU00282"/>
    </source>
</evidence>
<dbReference type="InterPro" id="IPR023395">
    <property type="entry name" value="MCP_dom_sf"/>
</dbReference>
<keyword evidence="5" id="KW-0677">Repeat</keyword>
<dbReference type="Proteomes" id="UP001150941">
    <property type="component" value="Unassembled WGS sequence"/>
</dbReference>
<proteinExistence type="inferred from homology"/>
<comment type="similarity">
    <text evidence="2 10">Belongs to the mitochondrial carrier (TC 2.A.29) family.</text>
</comment>
<evidence type="ECO:0000256" key="8">
    <source>
        <dbReference type="ARBA" id="ARBA00023136"/>
    </source>
</evidence>
<evidence type="ECO:0000256" key="4">
    <source>
        <dbReference type="ARBA" id="ARBA00022692"/>
    </source>
</evidence>
<accession>A0A9W9NYN2</accession>
<evidence type="ECO:0000256" key="1">
    <source>
        <dbReference type="ARBA" id="ARBA00004141"/>
    </source>
</evidence>
<evidence type="ECO:0000256" key="2">
    <source>
        <dbReference type="ARBA" id="ARBA00006375"/>
    </source>
</evidence>
<evidence type="ECO:0000256" key="6">
    <source>
        <dbReference type="ARBA" id="ARBA00022792"/>
    </source>
</evidence>
<dbReference type="SUPFAM" id="SSF103506">
    <property type="entry name" value="Mitochondrial carrier"/>
    <property type="match status" value="1"/>
</dbReference>
<keyword evidence="8 9" id="KW-0472">Membrane</keyword>
<evidence type="ECO:0000313" key="13">
    <source>
        <dbReference type="Proteomes" id="UP001150941"/>
    </source>
</evidence>
<dbReference type="Gene3D" id="1.50.40.10">
    <property type="entry name" value="Mitochondrial carrier domain"/>
    <property type="match status" value="1"/>
</dbReference>
<dbReference type="Pfam" id="PF00153">
    <property type="entry name" value="Mito_carr"/>
    <property type="match status" value="3"/>
</dbReference>
<keyword evidence="3 10" id="KW-0813">Transport</keyword>
<gene>
    <name evidence="12" type="ORF">N7468_005011</name>
</gene>
<name>A0A9W9NYN2_9EURO</name>
<feature type="repeat" description="Solcar" evidence="9">
    <location>
        <begin position="101"/>
        <end position="184"/>
    </location>
</feature>
<dbReference type="InterPro" id="IPR018108">
    <property type="entry name" value="MCP_transmembrane"/>
</dbReference>
<evidence type="ECO:0000256" key="3">
    <source>
        <dbReference type="ARBA" id="ARBA00022448"/>
    </source>
</evidence>
<dbReference type="GeneID" id="83201611"/>
<dbReference type="RefSeq" id="XP_058330048.1">
    <property type="nucleotide sequence ID" value="XM_058474308.1"/>
</dbReference>
<feature type="repeat" description="Solcar" evidence="9">
    <location>
        <begin position="4"/>
        <end position="86"/>
    </location>
</feature>
<keyword evidence="6" id="KW-0496">Mitochondrion</keyword>
<comment type="caution">
    <text evidence="12">The sequence shown here is derived from an EMBL/GenBank/DDBJ whole genome shotgun (WGS) entry which is preliminary data.</text>
</comment>
<keyword evidence="4 9" id="KW-0812">Transmembrane</keyword>
<comment type="subcellular location">
    <subcellularLocation>
        <location evidence="1">Membrane</location>
        <topology evidence="1">Multi-pass membrane protein</topology>
    </subcellularLocation>
</comment>
<sequence length="316" mass="33491">MSSSDGLDVMAAGAFAAVSSEIVIHPLDTMLTRMQSATYTSVYKTANGSIKPTLFRGLYQGFGPTLLAGVPGSTAFFGTYEASKAGLERARTAGYLPAALPQSFDHVVSSACAELVAAAIANPAEVLKQNAQVAKGAGRDVSVRILKQFYRRPSTLWAGYTALVASHLPGTCLTFGLYESLKEELLRRAVWKMDEDMIRQTKVSAISAAAAGGLSSLFFVPIDVVRTRMRLSVGEQDGTIRQFAMNVRLGPAGLLSSSVPPRHGTLAVAQSIFRKEGITVLFRGSGLTCLTAAIGNGLYLGCYEGGKLYFGGSRLD</sequence>
<reference evidence="12" key="2">
    <citation type="journal article" date="2023" name="IMA Fungus">
        <title>Comparative genomic study of the Penicillium genus elucidates a diverse pangenome and 15 lateral gene transfer events.</title>
        <authorList>
            <person name="Petersen C."/>
            <person name="Sorensen T."/>
            <person name="Nielsen M.R."/>
            <person name="Sondergaard T.E."/>
            <person name="Sorensen J.L."/>
            <person name="Fitzpatrick D.A."/>
            <person name="Frisvad J.C."/>
            <person name="Nielsen K.L."/>
        </authorList>
    </citation>
    <scope>NUCLEOTIDE SEQUENCE</scope>
    <source>
        <strain evidence="12">IBT 19713</strain>
    </source>
</reference>
<keyword evidence="7 11" id="KW-1133">Transmembrane helix</keyword>
<keyword evidence="13" id="KW-1185">Reference proteome</keyword>
<dbReference type="GO" id="GO:0016020">
    <property type="term" value="C:membrane"/>
    <property type="evidence" value="ECO:0007669"/>
    <property type="project" value="UniProtKB-SubCell"/>
</dbReference>
<dbReference type="OrthoDB" id="250329at2759"/>
<dbReference type="AlphaFoldDB" id="A0A9W9NYN2"/>
<evidence type="ECO:0000313" key="12">
    <source>
        <dbReference type="EMBL" id="KAJ5232055.1"/>
    </source>
</evidence>